<dbReference type="Proteomes" id="UP000053263">
    <property type="component" value="Unassembled WGS sequence"/>
</dbReference>
<feature type="compositionally biased region" description="Basic and acidic residues" evidence="1">
    <location>
        <begin position="193"/>
        <end position="222"/>
    </location>
</feature>
<protein>
    <submittedName>
        <fullName evidence="2">Uncharacterized protein</fullName>
    </submittedName>
</protein>
<evidence type="ECO:0000313" key="2">
    <source>
        <dbReference type="EMBL" id="KII82606.1"/>
    </source>
</evidence>
<organism evidence="2 3">
    <name type="scientific">Plicaturopsis crispa FD-325 SS-3</name>
    <dbReference type="NCBI Taxonomy" id="944288"/>
    <lineage>
        <taxon>Eukaryota</taxon>
        <taxon>Fungi</taxon>
        <taxon>Dikarya</taxon>
        <taxon>Basidiomycota</taxon>
        <taxon>Agaricomycotina</taxon>
        <taxon>Agaricomycetes</taxon>
        <taxon>Agaricomycetidae</taxon>
        <taxon>Amylocorticiales</taxon>
        <taxon>Amylocorticiaceae</taxon>
        <taxon>Plicatura</taxon>
        <taxon>Plicaturopsis crispa</taxon>
    </lineage>
</organism>
<proteinExistence type="predicted"/>
<evidence type="ECO:0000256" key="1">
    <source>
        <dbReference type="SAM" id="MobiDB-lite"/>
    </source>
</evidence>
<accession>A0A0C9SJU7</accession>
<feature type="region of interest" description="Disordered" evidence="1">
    <location>
        <begin position="193"/>
        <end position="231"/>
    </location>
</feature>
<dbReference type="HOGENOM" id="CLU_1111767_0_0_1"/>
<dbReference type="AlphaFoldDB" id="A0A0C9SJU7"/>
<reference evidence="2 3" key="1">
    <citation type="submission" date="2014-06" db="EMBL/GenBank/DDBJ databases">
        <title>Evolutionary Origins and Diversification of the Mycorrhizal Mutualists.</title>
        <authorList>
            <consortium name="DOE Joint Genome Institute"/>
            <consortium name="Mycorrhizal Genomics Consortium"/>
            <person name="Kohler A."/>
            <person name="Kuo A."/>
            <person name="Nagy L.G."/>
            <person name="Floudas D."/>
            <person name="Copeland A."/>
            <person name="Barry K.W."/>
            <person name="Cichocki N."/>
            <person name="Veneault-Fourrey C."/>
            <person name="LaButti K."/>
            <person name="Lindquist E.A."/>
            <person name="Lipzen A."/>
            <person name="Lundell T."/>
            <person name="Morin E."/>
            <person name="Murat C."/>
            <person name="Riley R."/>
            <person name="Ohm R."/>
            <person name="Sun H."/>
            <person name="Tunlid A."/>
            <person name="Henrissat B."/>
            <person name="Grigoriev I.V."/>
            <person name="Hibbett D.S."/>
            <person name="Martin F."/>
        </authorList>
    </citation>
    <scope>NUCLEOTIDE SEQUENCE [LARGE SCALE GENOMIC DNA]</scope>
    <source>
        <strain evidence="2 3">FD-325 SS-3</strain>
    </source>
</reference>
<feature type="non-terminal residue" evidence="2">
    <location>
        <position position="250"/>
    </location>
</feature>
<sequence>LWNTCKYVVARSKDLCKEGSWIFFKSMAVSRTAQVGRIFKILQPVDIASTDDSVKHAVVIVECFKILDDRHQRLNMPILLRIPAETRVIQPKDVLFVFNAQHDCAGGKCPIVNTIEREVQERQLTVKPQSSVAHTDDDTYLVNIHALHNAHLIRETLPRHLTMPKPYLANRRTIHDELAEKLRIIGPAKRAESAAKAQATRERNKLAKQQKEQDARDAEHSVARNTDANRVARIFASEDSGDASDRFIAN</sequence>
<dbReference type="EMBL" id="KN832867">
    <property type="protein sequence ID" value="KII82606.1"/>
    <property type="molecule type" value="Genomic_DNA"/>
</dbReference>
<gene>
    <name evidence="2" type="ORF">PLICRDRAFT_120554</name>
</gene>
<evidence type="ECO:0000313" key="3">
    <source>
        <dbReference type="Proteomes" id="UP000053263"/>
    </source>
</evidence>
<dbReference type="OrthoDB" id="2947226at2759"/>
<keyword evidence="3" id="KW-1185">Reference proteome</keyword>
<name>A0A0C9SJU7_PLICR</name>